<feature type="coiled-coil region" evidence="9">
    <location>
        <begin position="281"/>
        <end position="360"/>
    </location>
</feature>
<dbReference type="PANTHER" id="PTHR46681">
    <property type="entry name" value="KINETOCHORE PROTEIN NDC80 HOMOLOG"/>
    <property type="match status" value="1"/>
</dbReference>
<dbReference type="InterPro" id="IPR055307">
    <property type="entry name" value="NDC80_plants"/>
</dbReference>
<keyword evidence="3 8" id="KW-0132">Cell division</keyword>
<comment type="subcellular location">
    <subcellularLocation>
        <location evidence="8">Chromosome</location>
        <location evidence="8">Centromere</location>
        <location evidence="8">Kinetochore</location>
    </subcellularLocation>
    <subcellularLocation>
        <location evidence="8">Nucleus</location>
    </subcellularLocation>
</comment>
<evidence type="ECO:0000256" key="4">
    <source>
        <dbReference type="ARBA" id="ARBA00022776"/>
    </source>
</evidence>
<gene>
    <name evidence="13" type="primary">LOC120283946</name>
</gene>
<dbReference type="SUPFAM" id="SSF57997">
    <property type="entry name" value="Tropomyosin"/>
    <property type="match status" value="1"/>
</dbReference>
<keyword evidence="2 8" id="KW-0158">Chromosome</keyword>
<evidence type="ECO:0000313" key="12">
    <source>
        <dbReference type="Proteomes" id="UP001515500"/>
    </source>
</evidence>
<sequence length="600" mass="66152">MRGGGGGGGGGGGRRRIVPRVSNGVSERPMPFDASSFAAGRRDSDASLCSSRPSSVGGRGSVAPSALLTDRASQSAALRSINSYLSSLSAPFSLKPPLPSAREITETLKFLLSRLDFPFSNESLDDDLLLLLRLLRCPIKLPRSALKAPGTPHSWPPLLSALHWLCQLARYSDFLSSCPSDSPSPNDLLLFLSHSYSLFISGDDDAVLALDAEYLQKAEHQAKNAASVVDSLEKESTDLQEKLRALTSGPSRRQALESEKGLLTEDVNKFRAVVDSFGAKVASLERSLGDWERELAAKEGEIRRMKEENEELKKRVDGQAVSARDAERMRREMQAVERDIAESENGLSTMEERALELEAAAGRKFKEMEALAEQCNQAIRKLKLGNDIQYVLSAEGSSPSKVLGIDYKTTVKPALNALAEDTKKSSLLKFEELIALQQQTEQNTKILEEKKDQLAGLQAKIDEYETKMNLIRKAMEDHASECAAEAEKIKAEFRAREHQLETVEKEAEDFLRDSERKLEFAVKESDEETQVCAHELLALIDMVSKYKEYMESTISTMKTDLSETTNAMAEAYKTSISAKLSSGDLNLGYNTLKRARQPSS</sequence>
<organism evidence="12 13">
    <name type="scientific">Dioscorea cayennensis subsp. rotundata</name>
    <name type="common">White Guinea yam</name>
    <name type="synonym">Dioscorea rotundata</name>
    <dbReference type="NCBI Taxonomy" id="55577"/>
    <lineage>
        <taxon>Eukaryota</taxon>
        <taxon>Viridiplantae</taxon>
        <taxon>Streptophyta</taxon>
        <taxon>Embryophyta</taxon>
        <taxon>Tracheophyta</taxon>
        <taxon>Spermatophyta</taxon>
        <taxon>Magnoliopsida</taxon>
        <taxon>Liliopsida</taxon>
        <taxon>Dioscoreales</taxon>
        <taxon>Dioscoreaceae</taxon>
        <taxon>Dioscorea</taxon>
    </lineage>
</organism>
<accession>A0AB40D8L9</accession>
<feature type="region of interest" description="Disordered" evidence="10">
    <location>
        <begin position="1"/>
        <end position="63"/>
    </location>
</feature>
<feature type="compositionally biased region" description="Low complexity" evidence="10">
    <location>
        <begin position="50"/>
        <end position="63"/>
    </location>
</feature>
<evidence type="ECO:0000256" key="2">
    <source>
        <dbReference type="ARBA" id="ARBA00022454"/>
    </source>
</evidence>
<dbReference type="InterPro" id="IPR038273">
    <property type="entry name" value="Ndc80_sf"/>
</dbReference>
<keyword evidence="4 8" id="KW-0498">Mitosis</keyword>
<dbReference type="GO" id="GO:0051315">
    <property type="term" value="P:attachment of mitotic spindle microtubules to kinetochore"/>
    <property type="evidence" value="ECO:0007669"/>
    <property type="project" value="UniProtKB-UniRule"/>
</dbReference>
<keyword evidence="7 8" id="KW-0137">Centromere</keyword>
<dbReference type="PANTHER" id="PTHR46681:SF1">
    <property type="entry name" value="KINETOCHORE PROTEIN NDC80 HOMOLOG"/>
    <property type="match status" value="1"/>
</dbReference>
<dbReference type="RefSeq" id="XP_039146699.1">
    <property type="nucleotide sequence ID" value="XM_039290765.1"/>
</dbReference>
<keyword evidence="8" id="KW-0539">Nucleus</keyword>
<evidence type="ECO:0000256" key="6">
    <source>
        <dbReference type="ARBA" id="ARBA00023306"/>
    </source>
</evidence>
<evidence type="ECO:0000256" key="3">
    <source>
        <dbReference type="ARBA" id="ARBA00022618"/>
    </source>
</evidence>
<dbReference type="InterPro" id="IPR055260">
    <property type="entry name" value="Ndc80_CH"/>
</dbReference>
<dbReference type="Gene3D" id="1.10.287.1490">
    <property type="match status" value="1"/>
</dbReference>
<keyword evidence="12" id="KW-1185">Reference proteome</keyword>
<dbReference type="Pfam" id="PF03801">
    <property type="entry name" value="Ndc80_HEC"/>
    <property type="match status" value="1"/>
</dbReference>
<keyword evidence="6 8" id="KW-0131">Cell cycle</keyword>
<feature type="compositionally biased region" description="Gly residues" evidence="10">
    <location>
        <begin position="1"/>
        <end position="12"/>
    </location>
</feature>
<evidence type="ECO:0000259" key="11">
    <source>
        <dbReference type="Pfam" id="PF03801"/>
    </source>
</evidence>
<evidence type="ECO:0000256" key="5">
    <source>
        <dbReference type="ARBA" id="ARBA00023054"/>
    </source>
</evidence>
<evidence type="ECO:0000256" key="8">
    <source>
        <dbReference type="RuleBase" id="RU368072"/>
    </source>
</evidence>
<feature type="coiled-coil region" evidence="9">
    <location>
        <begin position="215"/>
        <end position="249"/>
    </location>
</feature>
<dbReference type="Gene3D" id="1.10.418.30">
    <property type="entry name" value="Ncd80 complex, Ncd80 subunit"/>
    <property type="match status" value="1"/>
</dbReference>
<comment type="similarity">
    <text evidence="1 8">Belongs to the NDC80/HEC1 family.</text>
</comment>
<dbReference type="Proteomes" id="UP001515500">
    <property type="component" value="Chromosome 19"/>
</dbReference>
<proteinExistence type="inferred from homology"/>
<feature type="coiled-coil region" evidence="9">
    <location>
        <begin position="447"/>
        <end position="506"/>
    </location>
</feature>
<dbReference type="GO" id="GO:0031262">
    <property type="term" value="C:Ndc80 complex"/>
    <property type="evidence" value="ECO:0007669"/>
    <property type="project" value="UniProtKB-UniRule"/>
</dbReference>
<comment type="subunit">
    <text evidence="8">Component of the NDC80 complex.</text>
</comment>
<keyword evidence="5 9" id="KW-0175">Coiled coil</keyword>
<comment type="function">
    <text evidence="8">Acts as a component of the essential kinetochore-associated NDC80 complex, which is required for chromosome segregation and spindle checkpoint activity.</text>
</comment>
<evidence type="ECO:0000256" key="9">
    <source>
        <dbReference type="SAM" id="Coils"/>
    </source>
</evidence>
<evidence type="ECO:0000256" key="7">
    <source>
        <dbReference type="ARBA" id="ARBA00023328"/>
    </source>
</evidence>
<keyword evidence="8" id="KW-0995">Kinetochore</keyword>
<evidence type="ECO:0000313" key="13">
    <source>
        <dbReference type="RefSeq" id="XP_039146699.1"/>
    </source>
</evidence>
<feature type="domain" description="Kinetochore protein Ndc80 CH" evidence="11">
    <location>
        <begin position="67"/>
        <end position="172"/>
    </location>
</feature>
<name>A0AB40D8L9_DIOCR</name>
<protein>
    <recommendedName>
        <fullName evidence="8">Kinetochore protein NDC80</fullName>
    </recommendedName>
</protein>
<evidence type="ECO:0000256" key="1">
    <source>
        <dbReference type="ARBA" id="ARBA00007050"/>
    </source>
</evidence>
<dbReference type="GeneID" id="120283946"/>
<dbReference type="GO" id="GO:0051301">
    <property type="term" value="P:cell division"/>
    <property type="evidence" value="ECO:0007669"/>
    <property type="project" value="UniProtKB-UniRule"/>
</dbReference>
<dbReference type="GO" id="GO:0005634">
    <property type="term" value="C:nucleus"/>
    <property type="evidence" value="ECO:0007669"/>
    <property type="project" value="UniProtKB-SubCell"/>
</dbReference>
<evidence type="ECO:0000256" key="10">
    <source>
        <dbReference type="SAM" id="MobiDB-lite"/>
    </source>
</evidence>
<dbReference type="AlphaFoldDB" id="A0AB40D8L9"/>
<reference evidence="13" key="1">
    <citation type="submission" date="2025-08" db="UniProtKB">
        <authorList>
            <consortium name="RefSeq"/>
        </authorList>
    </citation>
    <scope>IDENTIFICATION</scope>
</reference>